<feature type="compositionally biased region" description="Polar residues" evidence="11">
    <location>
        <begin position="918"/>
        <end position="932"/>
    </location>
</feature>
<dbReference type="InterPro" id="IPR001680">
    <property type="entry name" value="WD40_rpt"/>
</dbReference>
<feature type="repeat" description="WD" evidence="9">
    <location>
        <begin position="9"/>
        <end position="50"/>
    </location>
</feature>
<comment type="function">
    <text evidence="10">Required for replication-independent chromatin assembly and for the periodic repression of histone gene transcription during the cell cycle.</text>
</comment>
<dbReference type="GO" id="GO:0031491">
    <property type="term" value="F:nucleosome binding"/>
    <property type="evidence" value="ECO:0007669"/>
    <property type="project" value="TreeGrafter"/>
</dbReference>
<evidence type="ECO:0000313" key="14">
    <source>
        <dbReference type="Proteomes" id="UP001054889"/>
    </source>
</evidence>
<accession>A0AAV5CNB2</accession>
<keyword evidence="3 9" id="KW-0853">WD repeat</keyword>
<evidence type="ECO:0000256" key="4">
    <source>
        <dbReference type="ARBA" id="ARBA00022737"/>
    </source>
</evidence>
<evidence type="ECO:0000256" key="11">
    <source>
        <dbReference type="SAM" id="MobiDB-lite"/>
    </source>
</evidence>
<evidence type="ECO:0000259" key="12">
    <source>
        <dbReference type="Pfam" id="PF07569"/>
    </source>
</evidence>
<keyword evidence="4 10" id="KW-0677">Repeat</keyword>
<dbReference type="SMART" id="SM00320">
    <property type="entry name" value="WD40"/>
    <property type="match status" value="4"/>
</dbReference>
<keyword evidence="6 10" id="KW-0805">Transcription regulation</keyword>
<keyword evidence="8 10" id="KW-0539">Nucleus</keyword>
<dbReference type="Proteomes" id="UP001054889">
    <property type="component" value="Unassembled WGS sequence"/>
</dbReference>
<dbReference type="InterPro" id="IPR036322">
    <property type="entry name" value="WD40_repeat_dom_sf"/>
</dbReference>
<proteinExistence type="inferred from homology"/>
<evidence type="ECO:0000256" key="7">
    <source>
        <dbReference type="ARBA" id="ARBA00023163"/>
    </source>
</evidence>
<dbReference type="FunFam" id="2.130.10.10:FF:000418">
    <property type="entry name" value="Protein HIRA"/>
    <property type="match status" value="1"/>
</dbReference>
<dbReference type="GO" id="GO:0006351">
    <property type="term" value="P:DNA-templated transcription"/>
    <property type="evidence" value="ECO:0007669"/>
    <property type="project" value="InterPro"/>
</dbReference>
<dbReference type="InterPro" id="IPR031120">
    <property type="entry name" value="HIR1-like"/>
</dbReference>
<dbReference type="PANTHER" id="PTHR13831:SF0">
    <property type="entry name" value="PROTEIN HIRA"/>
    <property type="match status" value="1"/>
</dbReference>
<feature type="compositionally biased region" description="Basic and acidic residues" evidence="11">
    <location>
        <begin position="405"/>
        <end position="415"/>
    </location>
</feature>
<name>A0AAV5CNB2_ELECO</name>
<evidence type="ECO:0000313" key="13">
    <source>
        <dbReference type="EMBL" id="GJM99584.1"/>
    </source>
</evidence>
<dbReference type="GO" id="GO:0006355">
    <property type="term" value="P:regulation of DNA-templated transcription"/>
    <property type="evidence" value="ECO:0007669"/>
    <property type="project" value="InterPro"/>
</dbReference>
<keyword evidence="7 10" id="KW-0804">Transcription</keyword>
<evidence type="ECO:0000256" key="6">
    <source>
        <dbReference type="ARBA" id="ARBA00023015"/>
    </source>
</evidence>
<comment type="similarity">
    <text evidence="2 10">Belongs to the WD repeat HIR1 family.</text>
</comment>
<dbReference type="GO" id="GO:0006338">
    <property type="term" value="P:chromatin remodeling"/>
    <property type="evidence" value="ECO:0007669"/>
    <property type="project" value="InterPro"/>
</dbReference>
<keyword evidence="10" id="KW-0678">Repressor</keyword>
<evidence type="ECO:0000256" key="3">
    <source>
        <dbReference type="ARBA" id="ARBA00022574"/>
    </source>
</evidence>
<comment type="caution">
    <text evidence="13">The sequence shown here is derived from an EMBL/GenBank/DDBJ whole genome shotgun (WGS) entry which is preliminary data.</text>
</comment>
<feature type="region of interest" description="Disordered" evidence="11">
    <location>
        <begin position="372"/>
        <end position="415"/>
    </location>
</feature>
<dbReference type="GO" id="GO:0000785">
    <property type="term" value="C:chromatin"/>
    <property type="evidence" value="ECO:0007669"/>
    <property type="project" value="TreeGrafter"/>
</dbReference>
<dbReference type="Pfam" id="PF00400">
    <property type="entry name" value="WD40"/>
    <property type="match status" value="3"/>
</dbReference>
<dbReference type="SUPFAM" id="SSF50978">
    <property type="entry name" value="WD40 repeat-like"/>
    <property type="match status" value="2"/>
</dbReference>
<dbReference type="EMBL" id="BQKI01000007">
    <property type="protein sequence ID" value="GJM99584.1"/>
    <property type="molecule type" value="Genomic_DNA"/>
</dbReference>
<feature type="domain" description="Protein HIRA-like C-terminal" evidence="12">
    <location>
        <begin position="606"/>
        <end position="803"/>
    </location>
</feature>
<keyword evidence="5 10" id="KW-0156">Chromatin regulator</keyword>
<dbReference type="Pfam" id="PF07569">
    <property type="entry name" value="Hira"/>
    <property type="match status" value="1"/>
</dbReference>
<feature type="region of interest" description="Disordered" evidence="11">
    <location>
        <begin position="884"/>
        <end position="932"/>
    </location>
</feature>
<protein>
    <recommendedName>
        <fullName evidence="10">Protein HIRA</fullName>
    </recommendedName>
</protein>
<dbReference type="GO" id="GO:0005634">
    <property type="term" value="C:nucleus"/>
    <property type="evidence" value="ECO:0007669"/>
    <property type="project" value="UniProtKB-SubCell"/>
</dbReference>
<dbReference type="PANTHER" id="PTHR13831">
    <property type="entry name" value="MEMBER OF THE HIR1 FAMILY OF WD-REPEAT PROTEINS"/>
    <property type="match status" value="1"/>
</dbReference>
<dbReference type="Gene3D" id="2.130.10.10">
    <property type="entry name" value="YVTN repeat-like/Quinoprotein amine dehydrogenase"/>
    <property type="match status" value="2"/>
</dbReference>
<dbReference type="AlphaFoldDB" id="A0AAV5CNB2"/>
<sequence>MITEKPSWIRHEGLQIFSIDIQPGGHRFATGGGDQKVRIWSMKSVDKNAANDDSSQRLLATMRDHFGSVNCVRWAKHSRYLASGSDDQVILIHERKAGSGTSEFGSGEPPDVENWKVVMTLRGHTADVVIIFQILTQALGSTFFRRLAWSPCGHFITTTHGFQKPRHSAPVLERGEWSATFDFLGHNAPVVVVKFNHSMFRKHSSNGQDMKAAPAGWANGASKTSTKEQQPYNVIAIGSQDRTITVWTTASARPLFVAKHFFTQSVVDLSWSPDGYSLFACSLDGSVANFHFEAKELGYRLSDSELDELKRNRYGDVRGRQSNLVESPAQLLLEEASAKQSASKKGTSSVQHFQAPPKVPAVVPNLTPVVQTQKAPEALPEDEKKTAAPTADDINKPTRLSSPVKQREYRRPDGRKRIIPEAVGFPSNQDNIPSRSQNQAVDFSSLDQRMNGARPSYGSSGNCNNCGVRDRSGVTARANITESLVIQKASTSAGNDGRLSVEHTGSVVPGASSSCSLLSIHVLDKKDNADSLPVCLEVKPVERAAGDMIGVGGAFSTKETEVRCTRGTETLWSDRISGKVTVLAGNTNFWGVGCEDGCLQVYTKCGRRAMPAMMMGSAAVFIDCDDCWKLLLVTRRGLMYIWDLYNRTCILQDSLSSLVPSPDESSEKDAGAVKIISAKFSRCGSPLVVLASRHAFLYDMNMKCWLRIADDCFPASNFASSFSSAQGGELGKLQIDIGKFMARKPIWSRVTDDGLQTRAHLETQLAASLALKSPQEYRQCLLSYIRFLAREADESRLREVCESFLGPPMGMIGSASSTDPQNPAWDPDVLGMKKHKLLREDILPSMASNRKVQRLLNEFMDLLSEYEAAEKNADDPMDVTIETAGEANDKTKANLRDVTAQRATEASDKTKSDPMDFTLQTATEANDTVKTS</sequence>
<evidence type="ECO:0000256" key="2">
    <source>
        <dbReference type="ARBA" id="ARBA00007306"/>
    </source>
</evidence>
<reference evidence="13" key="1">
    <citation type="journal article" date="2018" name="DNA Res.">
        <title>Multiple hybrid de novo genome assembly of finger millet, an orphan allotetraploid crop.</title>
        <authorList>
            <person name="Hatakeyama M."/>
            <person name="Aluri S."/>
            <person name="Balachadran M.T."/>
            <person name="Sivarajan S.R."/>
            <person name="Patrignani A."/>
            <person name="Gruter S."/>
            <person name="Poveda L."/>
            <person name="Shimizu-Inatsugi R."/>
            <person name="Baeten J."/>
            <person name="Francoijs K.J."/>
            <person name="Nataraja K.N."/>
            <person name="Reddy Y.A.N."/>
            <person name="Phadnis S."/>
            <person name="Ravikumar R.L."/>
            <person name="Schlapbach R."/>
            <person name="Sreeman S.M."/>
            <person name="Shimizu K.K."/>
        </authorList>
    </citation>
    <scope>NUCLEOTIDE SEQUENCE</scope>
</reference>
<evidence type="ECO:0000256" key="8">
    <source>
        <dbReference type="ARBA" id="ARBA00023242"/>
    </source>
</evidence>
<feature type="compositionally biased region" description="Basic and acidic residues" evidence="11">
    <location>
        <begin position="905"/>
        <end position="914"/>
    </location>
</feature>
<organism evidence="13 14">
    <name type="scientific">Eleusine coracana subsp. coracana</name>
    <dbReference type="NCBI Taxonomy" id="191504"/>
    <lineage>
        <taxon>Eukaryota</taxon>
        <taxon>Viridiplantae</taxon>
        <taxon>Streptophyta</taxon>
        <taxon>Embryophyta</taxon>
        <taxon>Tracheophyta</taxon>
        <taxon>Spermatophyta</taxon>
        <taxon>Magnoliopsida</taxon>
        <taxon>Liliopsida</taxon>
        <taxon>Poales</taxon>
        <taxon>Poaceae</taxon>
        <taxon>PACMAD clade</taxon>
        <taxon>Chloridoideae</taxon>
        <taxon>Cynodonteae</taxon>
        <taxon>Eleusininae</taxon>
        <taxon>Eleusine</taxon>
    </lineage>
</organism>
<gene>
    <name evidence="13" type="primary">ga16702</name>
    <name evidence="13" type="ORF">PR202_ga16702</name>
</gene>
<dbReference type="InterPro" id="IPR011494">
    <property type="entry name" value="HIRA-like_C"/>
</dbReference>
<reference evidence="13" key="2">
    <citation type="submission" date="2021-12" db="EMBL/GenBank/DDBJ databases">
        <title>Resequencing data analysis of finger millet.</title>
        <authorList>
            <person name="Hatakeyama M."/>
            <person name="Aluri S."/>
            <person name="Balachadran M.T."/>
            <person name="Sivarajan S.R."/>
            <person name="Poveda L."/>
            <person name="Shimizu-Inatsugi R."/>
            <person name="Schlapbach R."/>
            <person name="Sreeman S.M."/>
            <person name="Shimizu K.K."/>
        </authorList>
    </citation>
    <scope>NUCLEOTIDE SEQUENCE</scope>
</reference>
<dbReference type="GO" id="GO:0000417">
    <property type="term" value="C:HIR complex"/>
    <property type="evidence" value="ECO:0007669"/>
    <property type="project" value="TreeGrafter"/>
</dbReference>
<evidence type="ECO:0000256" key="10">
    <source>
        <dbReference type="RuleBase" id="RU364014"/>
    </source>
</evidence>
<evidence type="ECO:0000256" key="1">
    <source>
        <dbReference type="ARBA" id="ARBA00004123"/>
    </source>
</evidence>
<evidence type="ECO:0000256" key="5">
    <source>
        <dbReference type="ARBA" id="ARBA00022853"/>
    </source>
</evidence>
<dbReference type="PROSITE" id="PS50082">
    <property type="entry name" value="WD_REPEATS_2"/>
    <property type="match status" value="1"/>
</dbReference>
<comment type="subcellular location">
    <subcellularLocation>
        <location evidence="1 10">Nucleus</location>
    </subcellularLocation>
</comment>
<evidence type="ECO:0000256" key="9">
    <source>
        <dbReference type="PROSITE-ProRule" id="PRU00221"/>
    </source>
</evidence>
<keyword evidence="14" id="KW-1185">Reference proteome</keyword>
<dbReference type="InterPro" id="IPR015943">
    <property type="entry name" value="WD40/YVTN_repeat-like_dom_sf"/>
</dbReference>